<keyword evidence="8" id="KW-0460">Magnesium</keyword>
<dbReference type="InterPro" id="IPR020568">
    <property type="entry name" value="Ribosomal_Su5_D2-typ_SF"/>
</dbReference>
<dbReference type="EC" id="2.7.1.6" evidence="11"/>
<dbReference type="InterPro" id="IPR006203">
    <property type="entry name" value="GHMP_knse_ATP-bd_CS"/>
</dbReference>
<sequence>MERFFATAPGRVNLLGEHVDYNQGIVLPAAVDRRVKIHARRLSEPRVILHALDFSQQVEISLAPEALDARCDREGKPLPTWALYPAGVAWALLRSGYPIEGLEASYTSDIPVGAGLSSSAAVEVAFAILWQAMGGWSLSRMDLARLCQYAENAYVGVNCGLMDQFASAHGIAGHALCFDVRALTYEPVPLPADVMLVIADSAVRRSLATSAYNERRAACEEAVERLRPHLPGIQALRDVSVENFSRLAHLLPEVVRRRAQHVVDEIARVEHAVKALKRADVALFGQLMLEGHRSLRDLYEVSTPELDFLVDFAARQPGCWGARLTGAGFGGCTINLVQREWVEPFVRNLQEAYQREVGLNAEVYVCLASAGAHAQPMD</sequence>
<dbReference type="FunFam" id="3.30.230.10:FF:000017">
    <property type="entry name" value="Galactokinase"/>
    <property type="match status" value="1"/>
</dbReference>
<dbReference type="InterPro" id="IPR019539">
    <property type="entry name" value="GalKase_N"/>
</dbReference>
<dbReference type="OrthoDB" id="250531at2"/>
<dbReference type="Gene3D" id="3.30.70.890">
    <property type="entry name" value="GHMP kinase, C-terminal domain"/>
    <property type="match status" value="1"/>
</dbReference>
<keyword evidence="3" id="KW-0808">Transferase</keyword>
<keyword evidence="6" id="KW-0418">Kinase</keyword>
<evidence type="ECO:0000256" key="6">
    <source>
        <dbReference type="ARBA" id="ARBA00022777"/>
    </source>
</evidence>
<dbReference type="Pfam" id="PF08544">
    <property type="entry name" value="GHMP_kinases_C"/>
    <property type="match status" value="1"/>
</dbReference>
<dbReference type="GO" id="GO:0006012">
    <property type="term" value="P:galactose metabolic process"/>
    <property type="evidence" value="ECO:0007669"/>
    <property type="project" value="UniProtKB-UniRule"/>
</dbReference>
<dbReference type="PANTHER" id="PTHR10457:SF7">
    <property type="entry name" value="GALACTOKINASE-RELATED"/>
    <property type="match status" value="1"/>
</dbReference>
<keyword evidence="5" id="KW-0547">Nucleotide-binding</keyword>
<dbReference type="FunFam" id="3.30.70.890:FF:000001">
    <property type="entry name" value="Galactokinase"/>
    <property type="match status" value="1"/>
</dbReference>
<protein>
    <recommendedName>
        <fullName evidence="11">Galactokinase</fullName>
        <ecNumber evidence="11">2.7.1.6</ecNumber>
    </recommendedName>
</protein>
<feature type="domain" description="Galactokinase N-terminal" evidence="14">
    <location>
        <begin position="4"/>
        <end position="40"/>
    </location>
</feature>
<evidence type="ECO:0000256" key="1">
    <source>
        <dbReference type="ARBA" id="ARBA00006566"/>
    </source>
</evidence>
<reference evidence="15 16" key="1">
    <citation type="submission" date="2015-07" db="EMBL/GenBank/DDBJ databases">
        <title>Whole genome sequence of Thermanaerothrix daxensis DSM 23592.</title>
        <authorList>
            <person name="Hemp J."/>
            <person name="Ward L.M."/>
            <person name="Pace L.A."/>
            <person name="Fischer W.W."/>
        </authorList>
    </citation>
    <scope>NUCLEOTIDE SEQUENCE [LARGE SCALE GENOMIC DNA]</scope>
    <source>
        <strain evidence="15 16">GNS-1</strain>
    </source>
</reference>
<organism evidence="15 16">
    <name type="scientific">Thermanaerothrix daxensis</name>
    <dbReference type="NCBI Taxonomy" id="869279"/>
    <lineage>
        <taxon>Bacteria</taxon>
        <taxon>Bacillati</taxon>
        <taxon>Chloroflexota</taxon>
        <taxon>Anaerolineae</taxon>
        <taxon>Anaerolineales</taxon>
        <taxon>Anaerolineaceae</taxon>
        <taxon>Thermanaerothrix</taxon>
    </lineage>
</organism>
<dbReference type="RefSeq" id="WP_054522397.1">
    <property type="nucleotide sequence ID" value="NZ_LGKO01000005.1"/>
</dbReference>
<evidence type="ECO:0000256" key="8">
    <source>
        <dbReference type="ARBA" id="ARBA00022842"/>
    </source>
</evidence>
<dbReference type="PATRIC" id="fig|869279.4.peg.2098"/>
<evidence type="ECO:0000256" key="11">
    <source>
        <dbReference type="NCBIfam" id="TIGR00131"/>
    </source>
</evidence>
<evidence type="ECO:0000256" key="5">
    <source>
        <dbReference type="ARBA" id="ARBA00022741"/>
    </source>
</evidence>
<evidence type="ECO:0000256" key="9">
    <source>
        <dbReference type="ARBA" id="ARBA00023144"/>
    </source>
</evidence>
<dbReference type="InterPro" id="IPR013750">
    <property type="entry name" value="GHMP_kinase_C_dom"/>
</dbReference>
<evidence type="ECO:0000256" key="3">
    <source>
        <dbReference type="ARBA" id="ARBA00022679"/>
    </source>
</evidence>
<proteinExistence type="inferred from homology"/>
<dbReference type="AlphaFoldDB" id="A0A0P6YK72"/>
<evidence type="ECO:0000313" key="15">
    <source>
        <dbReference type="EMBL" id="KPL82837.1"/>
    </source>
</evidence>
<dbReference type="GO" id="GO:0004335">
    <property type="term" value="F:galactokinase activity"/>
    <property type="evidence" value="ECO:0007669"/>
    <property type="project" value="UniProtKB-UniRule"/>
</dbReference>
<evidence type="ECO:0000256" key="7">
    <source>
        <dbReference type="ARBA" id="ARBA00022840"/>
    </source>
</evidence>
<dbReference type="PANTHER" id="PTHR10457">
    <property type="entry name" value="MEVALONATE KINASE/GALACTOKINASE"/>
    <property type="match status" value="1"/>
</dbReference>
<dbReference type="InterPro" id="IPR006206">
    <property type="entry name" value="Mevalonate/galactokinase"/>
</dbReference>
<dbReference type="STRING" id="869279.SE15_12370"/>
<dbReference type="GO" id="GO:0005524">
    <property type="term" value="F:ATP binding"/>
    <property type="evidence" value="ECO:0007669"/>
    <property type="project" value="UniProtKB-UniRule"/>
</dbReference>
<gene>
    <name evidence="15" type="ORF">SE15_12370</name>
</gene>
<dbReference type="Pfam" id="PF00288">
    <property type="entry name" value="GHMP_kinases_N"/>
    <property type="match status" value="1"/>
</dbReference>
<evidence type="ECO:0000256" key="4">
    <source>
        <dbReference type="ARBA" id="ARBA00022723"/>
    </source>
</evidence>
<dbReference type="SUPFAM" id="SSF54211">
    <property type="entry name" value="Ribosomal protein S5 domain 2-like"/>
    <property type="match status" value="1"/>
</dbReference>
<feature type="domain" description="GHMP kinase C-terminal" evidence="13">
    <location>
        <begin position="272"/>
        <end position="351"/>
    </location>
</feature>
<comment type="caution">
    <text evidence="15">The sequence shown here is derived from an EMBL/GenBank/DDBJ whole genome shotgun (WGS) entry which is preliminary data.</text>
</comment>
<name>A0A0P6YK72_9CHLR</name>
<dbReference type="GO" id="GO:0005829">
    <property type="term" value="C:cytosol"/>
    <property type="evidence" value="ECO:0007669"/>
    <property type="project" value="TreeGrafter"/>
</dbReference>
<dbReference type="NCBIfam" id="TIGR00131">
    <property type="entry name" value="gal_kin"/>
    <property type="match status" value="1"/>
</dbReference>
<evidence type="ECO:0000259" key="12">
    <source>
        <dbReference type="Pfam" id="PF00288"/>
    </source>
</evidence>
<dbReference type="InterPro" id="IPR006204">
    <property type="entry name" value="GHMP_kinase_N_dom"/>
</dbReference>
<feature type="domain" description="GHMP kinase N-terminal" evidence="12">
    <location>
        <begin position="87"/>
        <end position="170"/>
    </location>
</feature>
<comment type="similarity">
    <text evidence="1">Belongs to the GHMP kinase family. GalK subfamily.</text>
</comment>
<keyword evidence="10" id="KW-0119">Carbohydrate metabolism</keyword>
<keyword evidence="9" id="KW-0299">Galactose metabolism</keyword>
<evidence type="ECO:0000259" key="13">
    <source>
        <dbReference type="Pfam" id="PF08544"/>
    </source>
</evidence>
<dbReference type="Proteomes" id="UP000050544">
    <property type="component" value="Unassembled WGS sequence"/>
</dbReference>
<dbReference type="PRINTS" id="PR00959">
    <property type="entry name" value="MEVGALKINASE"/>
</dbReference>
<keyword evidence="7" id="KW-0067">ATP-binding</keyword>
<dbReference type="EMBL" id="LGKO01000005">
    <property type="protein sequence ID" value="KPL82837.1"/>
    <property type="molecule type" value="Genomic_DNA"/>
</dbReference>
<evidence type="ECO:0000313" key="16">
    <source>
        <dbReference type="Proteomes" id="UP000050544"/>
    </source>
</evidence>
<dbReference type="InterPro" id="IPR000705">
    <property type="entry name" value="Galactokinase"/>
</dbReference>
<evidence type="ECO:0000259" key="14">
    <source>
        <dbReference type="Pfam" id="PF10509"/>
    </source>
</evidence>
<accession>A0A0P6YK72</accession>
<dbReference type="Pfam" id="PF10509">
    <property type="entry name" value="GalKase_gal_bdg"/>
    <property type="match status" value="1"/>
</dbReference>
<dbReference type="InterPro" id="IPR036554">
    <property type="entry name" value="GHMP_kinase_C_sf"/>
</dbReference>
<dbReference type="SUPFAM" id="SSF55060">
    <property type="entry name" value="GHMP Kinase, C-terminal domain"/>
    <property type="match status" value="1"/>
</dbReference>
<evidence type="ECO:0000256" key="10">
    <source>
        <dbReference type="ARBA" id="ARBA00023277"/>
    </source>
</evidence>
<dbReference type="PIRSF" id="PIRSF000530">
    <property type="entry name" value="Galactokinase"/>
    <property type="match status" value="1"/>
</dbReference>
<keyword evidence="2" id="KW-0963">Cytoplasm</keyword>
<dbReference type="PRINTS" id="PR00473">
    <property type="entry name" value="GALCTOKINASE"/>
</dbReference>
<dbReference type="InterPro" id="IPR014721">
    <property type="entry name" value="Ribsml_uS5_D2-typ_fold_subgr"/>
</dbReference>
<keyword evidence="16" id="KW-1185">Reference proteome</keyword>
<dbReference type="GO" id="GO:0046872">
    <property type="term" value="F:metal ion binding"/>
    <property type="evidence" value="ECO:0007669"/>
    <property type="project" value="UniProtKB-KW"/>
</dbReference>
<keyword evidence="4" id="KW-0479">Metal-binding</keyword>
<evidence type="ECO:0000256" key="2">
    <source>
        <dbReference type="ARBA" id="ARBA00022490"/>
    </source>
</evidence>
<dbReference type="Gene3D" id="3.30.230.10">
    <property type="match status" value="1"/>
</dbReference>
<dbReference type="PROSITE" id="PS00627">
    <property type="entry name" value="GHMP_KINASES_ATP"/>
    <property type="match status" value="1"/>
</dbReference>